<reference evidence="1 2" key="1">
    <citation type="journal article" date="2021" name="BMC Biol.">
        <title>Horizontally acquired antibacterial genes associated with adaptive radiation of ladybird beetles.</title>
        <authorList>
            <person name="Li H.S."/>
            <person name="Tang X.F."/>
            <person name="Huang Y.H."/>
            <person name="Xu Z.Y."/>
            <person name="Chen M.L."/>
            <person name="Du X.Y."/>
            <person name="Qiu B.Y."/>
            <person name="Chen P.T."/>
            <person name="Zhang W."/>
            <person name="Slipinski A."/>
            <person name="Escalona H.E."/>
            <person name="Waterhouse R.M."/>
            <person name="Zwick A."/>
            <person name="Pang H."/>
        </authorList>
    </citation>
    <scope>NUCLEOTIDE SEQUENCE [LARGE SCALE GENOMIC DNA]</scope>
    <source>
        <strain evidence="1">SYSU2018</strain>
    </source>
</reference>
<evidence type="ECO:0000313" key="1">
    <source>
        <dbReference type="EMBL" id="KAL3272308.1"/>
    </source>
</evidence>
<comment type="caution">
    <text evidence="1">The sequence shown here is derived from an EMBL/GenBank/DDBJ whole genome shotgun (WGS) entry which is preliminary data.</text>
</comment>
<protein>
    <recommendedName>
        <fullName evidence="3">HAT C-terminal dimerisation domain-containing protein</fullName>
    </recommendedName>
</protein>
<sequence>MAKKTIDSYFQKENSMEGLVIRMMCKDVCSLSTFCTSSDLRLLFAKSGFQLPISPNTIERSFTEPAQEDIMELEEDRLYDDLEPVKMNLEQEFEMEFKREKGNFNKEKPRDQLDYEMSIDETEGVRSEHLFMVYDYLMTLKPTNVEAERAFSAAGYICNSV</sequence>
<dbReference type="EMBL" id="JABFTP020000047">
    <property type="protein sequence ID" value="KAL3272308.1"/>
    <property type="molecule type" value="Genomic_DNA"/>
</dbReference>
<evidence type="ECO:0000313" key="2">
    <source>
        <dbReference type="Proteomes" id="UP001516400"/>
    </source>
</evidence>
<dbReference type="AlphaFoldDB" id="A0ABD2N0V3"/>
<name>A0ABD2N0V3_9CUCU</name>
<keyword evidence="2" id="KW-1185">Reference proteome</keyword>
<dbReference type="Proteomes" id="UP001516400">
    <property type="component" value="Unassembled WGS sequence"/>
</dbReference>
<gene>
    <name evidence="1" type="ORF">HHI36_024066</name>
</gene>
<organism evidence="1 2">
    <name type="scientific">Cryptolaemus montrouzieri</name>
    <dbReference type="NCBI Taxonomy" id="559131"/>
    <lineage>
        <taxon>Eukaryota</taxon>
        <taxon>Metazoa</taxon>
        <taxon>Ecdysozoa</taxon>
        <taxon>Arthropoda</taxon>
        <taxon>Hexapoda</taxon>
        <taxon>Insecta</taxon>
        <taxon>Pterygota</taxon>
        <taxon>Neoptera</taxon>
        <taxon>Endopterygota</taxon>
        <taxon>Coleoptera</taxon>
        <taxon>Polyphaga</taxon>
        <taxon>Cucujiformia</taxon>
        <taxon>Coccinelloidea</taxon>
        <taxon>Coccinellidae</taxon>
        <taxon>Scymninae</taxon>
        <taxon>Scymnini</taxon>
        <taxon>Cryptolaemus</taxon>
    </lineage>
</organism>
<accession>A0ABD2N0V3</accession>
<evidence type="ECO:0008006" key="3">
    <source>
        <dbReference type="Google" id="ProtNLM"/>
    </source>
</evidence>
<proteinExistence type="predicted"/>